<evidence type="ECO:0000256" key="8">
    <source>
        <dbReference type="SAM" id="Coils"/>
    </source>
</evidence>
<dbReference type="OrthoDB" id="21123at2759"/>
<keyword evidence="7" id="KW-0539">Nucleus</keyword>
<dbReference type="OMA" id="SWHPHTM"/>
<keyword evidence="5 8" id="KW-0175">Coiled coil</keyword>
<dbReference type="InterPro" id="IPR019339">
    <property type="entry name" value="CIR_N_dom"/>
</dbReference>
<dbReference type="InterPro" id="IPR051376">
    <property type="entry name" value="CWC25_splicing_factor"/>
</dbReference>
<sequence>MGGDLNLKKSWHPSLLRNQERVWAEEKRALEERKRIDQLRRERDEERQIQELQRLQEGSGKPKQLQRVDWMYQEPGAGGAGGGMYAEEMEGYLLGKRRIDGILLKKDGGETEGLKKGAEFNATLGGGASQTQNVAATNPRDTMAKVLADPLLEIRKREQAALEGMVKEEVRKGSSSRGDKRDRGDRDGHRERRKERERRHRSRSPERRRRDIHDRDRDDRERRSERDHRRERQRDSDRDYHRSSRHRDHRDRDRDCDREERYDRRDSRQDRSPADRHHSDRRRTDDRRESDGYRDSRDRDRERDRRDRDRDRSSRYHQDKRDYRPRDRDRDTYARDNPNPEEAEQKRKQQEEERQRKLAQMQANASEMEDARRQRIAEVTAIEEKQHAEDEKHRSEKGLFVSGLHKQLQEDSLDERIKRSRGGLARMDED</sequence>
<evidence type="ECO:0000256" key="4">
    <source>
        <dbReference type="ARBA" id="ARBA00022728"/>
    </source>
</evidence>
<evidence type="ECO:0000259" key="10">
    <source>
        <dbReference type="SMART" id="SM01083"/>
    </source>
</evidence>
<evidence type="ECO:0000256" key="7">
    <source>
        <dbReference type="ARBA" id="ARBA00023242"/>
    </source>
</evidence>
<feature type="compositionally biased region" description="Basic and acidic residues" evidence="9">
    <location>
        <begin position="161"/>
        <end position="190"/>
    </location>
</feature>
<feature type="compositionally biased region" description="Polar residues" evidence="9">
    <location>
        <begin position="129"/>
        <end position="140"/>
    </location>
</feature>
<dbReference type="InterPro" id="IPR022209">
    <property type="entry name" value="CWC25"/>
</dbReference>
<dbReference type="AlphaFoldDB" id="A0A1L9UJL4"/>
<feature type="region of interest" description="Disordered" evidence="9">
    <location>
        <begin position="161"/>
        <end position="430"/>
    </location>
</feature>
<evidence type="ECO:0000313" key="12">
    <source>
        <dbReference type="Proteomes" id="UP000184499"/>
    </source>
</evidence>
<keyword evidence="4" id="KW-0747">Spliceosome</keyword>
<reference evidence="12" key="1">
    <citation type="journal article" date="2017" name="Genome Biol.">
        <title>Comparative genomics reveals high biological diversity and specific adaptations in the industrially and medically important fungal genus Aspergillus.</title>
        <authorList>
            <person name="de Vries R.P."/>
            <person name="Riley R."/>
            <person name="Wiebenga A."/>
            <person name="Aguilar-Osorio G."/>
            <person name="Amillis S."/>
            <person name="Uchima C.A."/>
            <person name="Anderluh G."/>
            <person name="Asadollahi M."/>
            <person name="Askin M."/>
            <person name="Barry K."/>
            <person name="Battaglia E."/>
            <person name="Bayram O."/>
            <person name="Benocci T."/>
            <person name="Braus-Stromeyer S.A."/>
            <person name="Caldana C."/>
            <person name="Canovas D."/>
            <person name="Cerqueira G.C."/>
            <person name="Chen F."/>
            <person name="Chen W."/>
            <person name="Choi C."/>
            <person name="Clum A."/>
            <person name="Dos Santos R.A."/>
            <person name="Damasio A.R."/>
            <person name="Diallinas G."/>
            <person name="Emri T."/>
            <person name="Fekete E."/>
            <person name="Flipphi M."/>
            <person name="Freyberg S."/>
            <person name="Gallo A."/>
            <person name="Gournas C."/>
            <person name="Habgood R."/>
            <person name="Hainaut M."/>
            <person name="Harispe M.L."/>
            <person name="Henrissat B."/>
            <person name="Hilden K.S."/>
            <person name="Hope R."/>
            <person name="Hossain A."/>
            <person name="Karabika E."/>
            <person name="Karaffa L."/>
            <person name="Karanyi Z."/>
            <person name="Krasevec N."/>
            <person name="Kuo A."/>
            <person name="Kusch H."/>
            <person name="LaButti K."/>
            <person name="Lagendijk E.L."/>
            <person name="Lapidus A."/>
            <person name="Levasseur A."/>
            <person name="Lindquist E."/>
            <person name="Lipzen A."/>
            <person name="Logrieco A.F."/>
            <person name="MacCabe A."/>
            <person name="Maekelae M.R."/>
            <person name="Malavazi I."/>
            <person name="Melin P."/>
            <person name="Meyer V."/>
            <person name="Mielnichuk N."/>
            <person name="Miskei M."/>
            <person name="Molnar A.P."/>
            <person name="Mule G."/>
            <person name="Ngan C.Y."/>
            <person name="Orejas M."/>
            <person name="Orosz E."/>
            <person name="Ouedraogo J.P."/>
            <person name="Overkamp K.M."/>
            <person name="Park H.-S."/>
            <person name="Perrone G."/>
            <person name="Piumi F."/>
            <person name="Punt P.J."/>
            <person name="Ram A.F."/>
            <person name="Ramon A."/>
            <person name="Rauscher S."/>
            <person name="Record E."/>
            <person name="Riano-Pachon D.M."/>
            <person name="Robert V."/>
            <person name="Roehrig J."/>
            <person name="Ruller R."/>
            <person name="Salamov A."/>
            <person name="Salih N.S."/>
            <person name="Samson R.A."/>
            <person name="Sandor E."/>
            <person name="Sanguinetti M."/>
            <person name="Schuetze T."/>
            <person name="Sepcic K."/>
            <person name="Shelest E."/>
            <person name="Sherlock G."/>
            <person name="Sophianopoulou V."/>
            <person name="Squina F.M."/>
            <person name="Sun H."/>
            <person name="Susca A."/>
            <person name="Todd R.B."/>
            <person name="Tsang A."/>
            <person name="Unkles S.E."/>
            <person name="van de Wiele N."/>
            <person name="van Rossen-Uffink D."/>
            <person name="Oliveira J.V."/>
            <person name="Vesth T.C."/>
            <person name="Visser J."/>
            <person name="Yu J.-H."/>
            <person name="Zhou M."/>
            <person name="Andersen M.R."/>
            <person name="Archer D.B."/>
            <person name="Baker S.E."/>
            <person name="Benoit I."/>
            <person name="Brakhage A.A."/>
            <person name="Braus G.H."/>
            <person name="Fischer R."/>
            <person name="Frisvad J.C."/>
            <person name="Goldman G.H."/>
            <person name="Houbraken J."/>
            <person name="Oakley B."/>
            <person name="Pocsi I."/>
            <person name="Scazzocchio C."/>
            <person name="Seiboth B."/>
            <person name="vanKuyk P.A."/>
            <person name="Wortman J."/>
            <person name="Dyer P.S."/>
            <person name="Grigoriev I.V."/>
        </authorList>
    </citation>
    <scope>NUCLEOTIDE SEQUENCE [LARGE SCALE GENOMIC DNA]</scope>
    <source>
        <strain evidence="12">CBS 101740 / IMI 381727 / IBT 21946</strain>
    </source>
</reference>
<accession>A0A1L9UJL4</accession>
<dbReference type="STRING" id="767769.A0A1L9UJL4"/>
<feature type="compositionally biased region" description="Basic and acidic residues" evidence="9">
    <location>
        <begin position="369"/>
        <end position="397"/>
    </location>
</feature>
<dbReference type="SMART" id="SM01083">
    <property type="entry name" value="Cir_N"/>
    <property type="match status" value="1"/>
</dbReference>
<feature type="compositionally biased region" description="Basic residues" evidence="9">
    <location>
        <begin position="191"/>
        <end position="202"/>
    </location>
</feature>
<comment type="subcellular location">
    <subcellularLocation>
        <location evidence="1">Nucleus</location>
    </subcellularLocation>
</comment>
<evidence type="ECO:0000256" key="6">
    <source>
        <dbReference type="ARBA" id="ARBA00023187"/>
    </source>
</evidence>
<feature type="compositionally biased region" description="Basic and acidic residues" evidence="9">
    <location>
        <begin position="250"/>
        <end position="334"/>
    </location>
</feature>
<feature type="compositionally biased region" description="Basic and acidic residues" evidence="9">
    <location>
        <begin position="203"/>
        <end position="242"/>
    </location>
</feature>
<keyword evidence="6" id="KW-0508">mRNA splicing</keyword>
<comment type="similarity">
    <text evidence="2">Belongs to the CWC25 family.</text>
</comment>
<evidence type="ECO:0000313" key="11">
    <source>
        <dbReference type="EMBL" id="OJJ71877.1"/>
    </source>
</evidence>
<feature type="domain" description="CBF1-interacting co-repressor CIR N-terminal" evidence="10">
    <location>
        <begin position="10"/>
        <end position="46"/>
    </location>
</feature>
<keyword evidence="3" id="KW-0507">mRNA processing</keyword>
<proteinExistence type="inferred from homology"/>
<evidence type="ECO:0000256" key="3">
    <source>
        <dbReference type="ARBA" id="ARBA00022664"/>
    </source>
</evidence>
<dbReference type="GeneID" id="93579836"/>
<protein>
    <recommendedName>
        <fullName evidence="10">CBF1-interacting co-repressor CIR N-terminal domain-containing protein</fullName>
    </recommendedName>
</protein>
<organism evidence="11 12">
    <name type="scientific">Aspergillus brasiliensis (strain CBS 101740 / IMI 381727 / IBT 21946)</name>
    <dbReference type="NCBI Taxonomy" id="767769"/>
    <lineage>
        <taxon>Eukaryota</taxon>
        <taxon>Fungi</taxon>
        <taxon>Dikarya</taxon>
        <taxon>Ascomycota</taxon>
        <taxon>Pezizomycotina</taxon>
        <taxon>Eurotiomycetes</taxon>
        <taxon>Eurotiomycetidae</taxon>
        <taxon>Eurotiales</taxon>
        <taxon>Aspergillaceae</taxon>
        <taxon>Aspergillus</taxon>
        <taxon>Aspergillus subgen. Circumdati</taxon>
    </lineage>
</organism>
<keyword evidence="12" id="KW-1185">Reference proteome</keyword>
<evidence type="ECO:0000256" key="1">
    <source>
        <dbReference type="ARBA" id="ARBA00004123"/>
    </source>
</evidence>
<dbReference type="RefSeq" id="XP_067479125.1">
    <property type="nucleotide sequence ID" value="XM_067627348.1"/>
</dbReference>
<feature type="coiled-coil region" evidence="8">
    <location>
        <begin position="22"/>
        <end position="49"/>
    </location>
</feature>
<feature type="compositionally biased region" description="Basic and acidic residues" evidence="9">
    <location>
        <begin position="343"/>
        <end position="356"/>
    </location>
</feature>
<dbReference type="EMBL" id="KV878684">
    <property type="protein sequence ID" value="OJJ71877.1"/>
    <property type="molecule type" value="Genomic_DNA"/>
</dbReference>
<gene>
    <name evidence="11" type="ORF">ASPBRDRAFT_55141</name>
</gene>
<dbReference type="GO" id="GO:0005684">
    <property type="term" value="C:U2-type spliceosomal complex"/>
    <property type="evidence" value="ECO:0007669"/>
    <property type="project" value="TreeGrafter"/>
</dbReference>
<dbReference type="PANTHER" id="PTHR16196:SF0">
    <property type="entry name" value="PRE-MRNA-SPLICING FACTOR CWC25 HOMOLOG"/>
    <property type="match status" value="1"/>
</dbReference>
<evidence type="ECO:0000256" key="2">
    <source>
        <dbReference type="ARBA" id="ARBA00006695"/>
    </source>
</evidence>
<dbReference type="GO" id="GO:0000398">
    <property type="term" value="P:mRNA splicing, via spliceosome"/>
    <property type="evidence" value="ECO:0007669"/>
    <property type="project" value="TreeGrafter"/>
</dbReference>
<dbReference type="Proteomes" id="UP000184499">
    <property type="component" value="Unassembled WGS sequence"/>
</dbReference>
<dbReference type="VEuPathDB" id="FungiDB:ASPBRDRAFT_55141"/>
<dbReference type="Pfam" id="PF12542">
    <property type="entry name" value="CWC25"/>
    <property type="match status" value="1"/>
</dbReference>
<name>A0A1L9UJL4_ASPBC</name>
<feature type="region of interest" description="Disordered" evidence="9">
    <location>
        <begin position="122"/>
        <end position="141"/>
    </location>
</feature>
<dbReference type="PANTHER" id="PTHR16196">
    <property type="entry name" value="CELL CYCLE CONTROL PROTEIN CWF25"/>
    <property type="match status" value="1"/>
</dbReference>
<evidence type="ECO:0000256" key="9">
    <source>
        <dbReference type="SAM" id="MobiDB-lite"/>
    </source>
</evidence>
<evidence type="ECO:0000256" key="5">
    <source>
        <dbReference type="ARBA" id="ARBA00023054"/>
    </source>
</evidence>
<dbReference type="Pfam" id="PF10197">
    <property type="entry name" value="Cir_N"/>
    <property type="match status" value="1"/>
</dbReference>